<evidence type="ECO:0000313" key="2">
    <source>
        <dbReference type="Proteomes" id="UP000182204"/>
    </source>
</evidence>
<name>A0A1J1CRV2_CLOSG</name>
<dbReference type="Proteomes" id="UP000182204">
    <property type="component" value="Chromosome"/>
</dbReference>
<sequence length="97" mass="10916">MKDAIELNIKGIKCDNPECDFRDDSVQVADYDKWLNKSCPKCGANLLTQADYDNTKAILEIVKITNSIFPKRKDNEEIVTGKIEMDGTGKIDFTINS</sequence>
<dbReference type="AlphaFoldDB" id="A0A1J1CRV2"/>
<organism evidence="1 2">
    <name type="scientific">Clostridium sporogenes</name>
    <dbReference type="NCBI Taxonomy" id="1509"/>
    <lineage>
        <taxon>Bacteria</taxon>
        <taxon>Bacillati</taxon>
        <taxon>Bacillota</taxon>
        <taxon>Clostridia</taxon>
        <taxon>Eubacteriales</taxon>
        <taxon>Clostridiaceae</taxon>
        <taxon>Clostridium</taxon>
    </lineage>
</organism>
<dbReference type="RefSeq" id="WP_045896489.1">
    <property type="nucleotide sequence ID" value="NZ_CP013241.1"/>
</dbReference>
<protein>
    <submittedName>
        <fullName evidence="1">Uncharacterized protein</fullName>
    </submittedName>
</protein>
<reference evidence="1 2" key="1">
    <citation type="submission" date="2015-11" db="EMBL/GenBank/DDBJ databases">
        <authorList>
            <person name="Hill K.K."/>
            <person name="Shirey T.B."/>
            <person name="Raphael B."/>
            <person name="Daligault H.E."/>
            <person name="Davenport K.W."/>
            <person name="Bruce D.C."/>
            <person name="Foley B.T."/>
            <person name="Johnson S.L."/>
        </authorList>
    </citation>
    <scope>NUCLEOTIDE SEQUENCE [LARGE SCALE GENOMIC DNA]</scope>
    <source>
        <strain evidence="1 2">CDC_1632</strain>
    </source>
</reference>
<proteinExistence type="predicted"/>
<evidence type="ECO:0000313" key="1">
    <source>
        <dbReference type="EMBL" id="APH13637.1"/>
    </source>
</evidence>
<dbReference type="EMBL" id="CP013243">
    <property type="protein sequence ID" value="APH13637.1"/>
    <property type="molecule type" value="Genomic_DNA"/>
</dbReference>
<gene>
    <name evidence="1" type="ORF">NPD5_4029</name>
</gene>
<accession>A0A1J1CRV2</accession>